<gene>
    <name evidence="7" type="ORF">DWY11_14885</name>
</gene>
<proteinExistence type="predicted"/>
<feature type="transmembrane region" description="Helical" evidence="6">
    <location>
        <begin position="325"/>
        <end position="342"/>
    </location>
</feature>
<evidence type="ECO:0000256" key="1">
    <source>
        <dbReference type="ARBA" id="ARBA00004651"/>
    </source>
</evidence>
<feature type="transmembrane region" description="Helical" evidence="6">
    <location>
        <begin position="362"/>
        <end position="382"/>
    </location>
</feature>
<feature type="transmembrane region" description="Helical" evidence="6">
    <location>
        <begin position="211"/>
        <end position="229"/>
    </location>
</feature>
<feature type="transmembrane region" description="Helical" evidence="6">
    <location>
        <begin position="141"/>
        <end position="163"/>
    </location>
</feature>
<feature type="transmembrane region" description="Helical" evidence="6">
    <location>
        <begin position="388"/>
        <end position="410"/>
    </location>
</feature>
<dbReference type="PANTHER" id="PTHR30250">
    <property type="entry name" value="PST FAMILY PREDICTED COLANIC ACID TRANSPORTER"/>
    <property type="match status" value="1"/>
</dbReference>
<sequence length="494" mass="56018">MIFLLIVGLYTSRVVLNAIGVVDYGIYNVVGGVVAMFSFINGSMGTATTRFLTFELGKHASYERMRLVFSTALLIHLGICCLILILGETIGLWYVYNVLVVPSERFEATLFVYQFSLVTTLIGIISVPYNASLVAHEKMGAFAYISILEATSNLFIALVVKYVNYDKLIIYGILLMLLQVILRLIYGFYCSRHFQEISGKWMFDKAKFLEMGKFALWIMNGSLAVIGYTQGLNLILNYFFGPAVNAARAVAVTVQLKVSQFCTNFQMAVNPQITKSYASKDYDYMYSLINNTSKYSFYLVFLLSFPIIVEADSILKIWLGTVPKYATIFVQLTLFIGLVESLRMPMNTAIHSTGKIKKFQIYEGGASLLILPLALLFLYLGFSPVSVFVVQLAMFIIIQIIRILIVCPAIGMEKKKYLLDVVLPIFKVVMLPFFVIPLLKCYIQFGNMYINLCFYIFTTIILSILCIYYIGLDRMMRDKVLCEIKKKIKGKIFR</sequence>
<feature type="transmembrane region" description="Helical" evidence="6">
    <location>
        <begin position="108"/>
        <end position="129"/>
    </location>
</feature>
<keyword evidence="4 6" id="KW-1133">Transmembrane helix</keyword>
<name>A0A412HB79_9BACT</name>
<evidence type="ECO:0000313" key="7">
    <source>
        <dbReference type="EMBL" id="RGS10801.1"/>
    </source>
</evidence>
<feature type="transmembrane region" description="Helical" evidence="6">
    <location>
        <begin position="417"/>
        <end position="436"/>
    </location>
</feature>
<reference evidence="7 8" key="1">
    <citation type="submission" date="2018-08" db="EMBL/GenBank/DDBJ databases">
        <title>A genome reference for cultivated species of the human gut microbiota.</title>
        <authorList>
            <person name="Zou Y."/>
            <person name="Xue W."/>
            <person name="Luo G."/>
        </authorList>
    </citation>
    <scope>NUCLEOTIDE SEQUENCE [LARGE SCALE GENOMIC DNA]</scope>
    <source>
        <strain evidence="7 8">AF24-12</strain>
    </source>
</reference>
<evidence type="ECO:0000256" key="6">
    <source>
        <dbReference type="SAM" id="Phobius"/>
    </source>
</evidence>
<evidence type="ECO:0000256" key="2">
    <source>
        <dbReference type="ARBA" id="ARBA00022475"/>
    </source>
</evidence>
<evidence type="ECO:0000313" key="8">
    <source>
        <dbReference type="Proteomes" id="UP000283872"/>
    </source>
</evidence>
<accession>A0A412HB79</accession>
<protein>
    <submittedName>
        <fullName evidence="7">Lipopolysaccharide biosynthesis protein</fullName>
    </submittedName>
</protein>
<evidence type="ECO:0000256" key="4">
    <source>
        <dbReference type="ARBA" id="ARBA00022989"/>
    </source>
</evidence>
<comment type="caution">
    <text evidence="7">The sequence shown here is derived from an EMBL/GenBank/DDBJ whole genome shotgun (WGS) entry which is preliminary data.</text>
</comment>
<dbReference type="AlphaFoldDB" id="A0A412HB79"/>
<dbReference type="GO" id="GO:0005886">
    <property type="term" value="C:plasma membrane"/>
    <property type="evidence" value="ECO:0007669"/>
    <property type="project" value="UniProtKB-SubCell"/>
</dbReference>
<keyword evidence="5 6" id="KW-0472">Membrane</keyword>
<keyword evidence="3 6" id="KW-0812">Transmembrane</keyword>
<feature type="transmembrane region" description="Helical" evidence="6">
    <location>
        <begin position="295"/>
        <end position="319"/>
    </location>
</feature>
<feature type="transmembrane region" description="Helical" evidence="6">
    <location>
        <begin position="169"/>
        <end position="190"/>
    </location>
</feature>
<dbReference type="PANTHER" id="PTHR30250:SF26">
    <property type="entry name" value="PSMA PROTEIN"/>
    <property type="match status" value="1"/>
</dbReference>
<organism evidence="7 8">
    <name type="scientific">Segatella copri</name>
    <dbReference type="NCBI Taxonomy" id="165179"/>
    <lineage>
        <taxon>Bacteria</taxon>
        <taxon>Pseudomonadati</taxon>
        <taxon>Bacteroidota</taxon>
        <taxon>Bacteroidia</taxon>
        <taxon>Bacteroidales</taxon>
        <taxon>Prevotellaceae</taxon>
        <taxon>Segatella</taxon>
    </lineage>
</organism>
<evidence type="ECO:0000256" key="5">
    <source>
        <dbReference type="ARBA" id="ARBA00023136"/>
    </source>
</evidence>
<dbReference type="EMBL" id="QRVA01000061">
    <property type="protein sequence ID" value="RGS10801.1"/>
    <property type="molecule type" value="Genomic_DNA"/>
</dbReference>
<feature type="transmembrane region" description="Helical" evidence="6">
    <location>
        <begin position="67"/>
        <end position="96"/>
    </location>
</feature>
<feature type="transmembrane region" description="Helical" evidence="6">
    <location>
        <begin position="448"/>
        <end position="470"/>
    </location>
</feature>
<evidence type="ECO:0000256" key="3">
    <source>
        <dbReference type="ARBA" id="ARBA00022692"/>
    </source>
</evidence>
<dbReference type="InterPro" id="IPR050833">
    <property type="entry name" value="Poly_Biosynth_Transport"/>
</dbReference>
<keyword evidence="2" id="KW-1003">Cell membrane</keyword>
<comment type="subcellular location">
    <subcellularLocation>
        <location evidence="1">Cell membrane</location>
        <topology evidence="1">Multi-pass membrane protein</topology>
    </subcellularLocation>
</comment>
<dbReference type="Proteomes" id="UP000283872">
    <property type="component" value="Unassembled WGS sequence"/>
</dbReference>